<sequence>MPLDPRKSKKAVSNAGSSQTTTPRTSAPEETENKENVTSCAGERAHSDPLESSSTRHHGLRHSMEGREGSDEDKVQCTVNDKCSRLEQGSQDIRGTNGEDAFDPALKSPASSSWASELVEDTGIGPGMGPLSAANVAANQQGKVKTKWNTNKKSKKRPTPAPLNALQKHDDSQGRPPSALDINTISLEGQHGVDYETPTPTTATSESFPRASSATERLGEFSCEPLKDTKEQGTTSIRGQYHYDTLPRGRLDFRHNAGGSLKVSKKRKNKYPSINSKTFEPSTSGRSMPSPSKHATSSQMPTAADGAGASIISSSTKAEASDSSRKSRLNPLATSFESPRKGAAVALGIEASPHYSRATSSRAGPREKSFDKPQSPSKVNILQRPMTAHGSPTKGPQLRERLNRGFAVGDDHSEVSNKQQENNPPGRRRQGSGDRQRHERENKKPAKSSSASPRREEGKAQASFDAADWPALPASRVRSATLH</sequence>
<keyword evidence="3" id="KW-1185">Reference proteome</keyword>
<dbReference type="Proteomes" id="UP000219286">
    <property type="component" value="Unassembled WGS sequence"/>
</dbReference>
<feature type="compositionally biased region" description="Basic and acidic residues" evidence="1">
    <location>
        <begin position="62"/>
        <end position="75"/>
    </location>
</feature>
<accession>A0A2H2ZWN6</accession>
<feature type="compositionally biased region" description="Low complexity" evidence="1">
    <location>
        <begin position="303"/>
        <end position="318"/>
    </location>
</feature>
<feature type="compositionally biased region" description="Basic residues" evidence="1">
    <location>
        <begin position="144"/>
        <end position="158"/>
    </location>
</feature>
<protein>
    <submittedName>
        <fullName evidence="2">Uncharacterized protein</fullName>
    </submittedName>
</protein>
<comment type="caution">
    <text evidence="2">The sequence shown here is derived from an EMBL/GenBank/DDBJ whole genome shotgun (WGS) entry which is preliminary data.</text>
</comment>
<feature type="region of interest" description="Disordered" evidence="1">
    <location>
        <begin position="1"/>
        <end position="483"/>
    </location>
</feature>
<dbReference type="OrthoDB" id="3941926at2759"/>
<organism evidence="2 3">
    <name type="scientific">Trichoderma parareesei</name>
    <name type="common">Filamentous fungus</name>
    <dbReference type="NCBI Taxonomy" id="858221"/>
    <lineage>
        <taxon>Eukaryota</taxon>
        <taxon>Fungi</taxon>
        <taxon>Dikarya</taxon>
        <taxon>Ascomycota</taxon>
        <taxon>Pezizomycotina</taxon>
        <taxon>Sordariomycetes</taxon>
        <taxon>Hypocreomycetidae</taxon>
        <taxon>Hypocreales</taxon>
        <taxon>Hypocreaceae</taxon>
        <taxon>Trichoderma</taxon>
    </lineage>
</organism>
<evidence type="ECO:0000313" key="2">
    <source>
        <dbReference type="EMBL" id="OTA07510.1"/>
    </source>
</evidence>
<reference evidence="2 3" key="1">
    <citation type="journal article" date="2015" name="Genome Announc.">
        <title>Genome sequence and annotation of Trichoderma parareesei, the ancestor of the cellulase producer Trichoderma reesei.</title>
        <authorList>
            <person name="Yang D."/>
            <person name="Pomraning K."/>
            <person name="Kopchinskiy A."/>
            <person name="Karimi Aghcheh R."/>
            <person name="Atanasova L."/>
            <person name="Chenthamara K."/>
            <person name="Baker S.E."/>
            <person name="Zhang R."/>
            <person name="Shen Q."/>
            <person name="Freitag M."/>
            <person name="Kubicek C.P."/>
            <person name="Druzhinina I.S."/>
        </authorList>
    </citation>
    <scope>NUCLEOTIDE SEQUENCE [LARGE SCALE GENOMIC DNA]</scope>
    <source>
        <strain evidence="2 3">CBS 125925</strain>
    </source>
</reference>
<proteinExistence type="predicted"/>
<dbReference type="EMBL" id="LFMI01000779">
    <property type="protein sequence ID" value="OTA07510.1"/>
    <property type="molecule type" value="Genomic_DNA"/>
</dbReference>
<evidence type="ECO:0000256" key="1">
    <source>
        <dbReference type="SAM" id="MobiDB-lite"/>
    </source>
</evidence>
<feature type="compositionally biased region" description="Basic and acidic residues" evidence="1">
    <location>
        <begin position="397"/>
        <end position="415"/>
    </location>
</feature>
<dbReference type="AlphaFoldDB" id="A0A2H2ZWN6"/>
<name>A0A2H2ZWN6_TRIPA</name>
<feature type="compositionally biased region" description="Polar residues" evidence="1">
    <location>
        <begin position="14"/>
        <end position="25"/>
    </location>
</feature>
<feature type="compositionally biased region" description="Polar residues" evidence="1">
    <location>
        <begin position="77"/>
        <end position="94"/>
    </location>
</feature>
<feature type="compositionally biased region" description="Basic and acidic residues" evidence="1">
    <location>
        <begin position="431"/>
        <end position="444"/>
    </location>
</feature>
<evidence type="ECO:0000313" key="3">
    <source>
        <dbReference type="Proteomes" id="UP000219286"/>
    </source>
</evidence>
<feature type="compositionally biased region" description="Low complexity" evidence="1">
    <location>
        <begin position="196"/>
        <end position="207"/>
    </location>
</feature>
<gene>
    <name evidence="2" type="ORF">A9Z42_0084300</name>
</gene>
<feature type="compositionally biased region" description="Polar residues" evidence="1">
    <location>
        <begin position="272"/>
        <end position="301"/>
    </location>
</feature>
<feature type="compositionally biased region" description="Basic and acidic residues" evidence="1">
    <location>
        <begin position="245"/>
        <end position="255"/>
    </location>
</feature>